<evidence type="ECO:0000313" key="3">
    <source>
        <dbReference type="Proteomes" id="UP000244338"/>
    </source>
</evidence>
<comment type="caution">
    <text evidence="2">The sequence shown here is derived from an EMBL/GenBank/DDBJ whole genome shotgun (WGS) entry which is preliminary data.</text>
</comment>
<dbReference type="Proteomes" id="UP000244338">
    <property type="component" value="Unassembled WGS sequence"/>
</dbReference>
<gene>
    <name evidence="2" type="ORF">BSOLF_2802</name>
</gene>
<feature type="domain" description="Transposase InsH N-terminal" evidence="1">
    <location>
        <begin position="19"/>
        <end position="83"/>
    </location>
</feature>
<dbReference type="EMBL" id="PEBX01000022">
    <property type="protein sequence ID" value="PTQ56652.1"/>
    <property type="molecule type" value="Genomic_DNA"/>
</dbReference>
<evidence type="ECO:0000259" key="1">
    <source>
        <dbReference type="Pfam" id="PF05598"/>
    </source>
</evidence>
<name>A0A2R6Y1Z9_9BACL</name>
<organism evidence="2 3">
    <name type="scientific">Candidatus Carbonibacillus altaicus</name>
    <dbReference type="NCBI Taxonomy" id="2163959"/>
    <lineage>
        <taxon>Bacteria</taxon>
        <taxon>Bacillati</taxon>
        <taxon>Bacillota</taxon>
        <taxon>Bacilli</taxon>
        <taxon>Bacillales</taxon>
        <taxon>Candidatus Carbonibacillus</taxon>
    </lineage>
</organism>
<dbReference type="AlphaFoldDB" id="A0A2R6Y1Z9"/>
<reference evidence="3" key="1">
    <citation type="journal article" date="2018" name="Sci. Rep.">
        <title>Lignite coal burning seam in the remote Altai Mountains harbors a hydrogen-driven thermophilic microbial community.</title>
        <authorList>
            <person name="Kadnikov V.V."/>
            <person name="Mardanov A.V."/>
            <person name="Ivasenko D.A."/>
            <person name="Antsiferov D.V."/>
            <person name="Beletsky A.V."/>
            <person name="Karnachuk O.V."/>
            <person name="Ravin N.V."/>
        </authorList>
    </citation>
    <scope>NUCLEOTIDE SEQUENCE [LARGE SCALE GENOMIC DNA]</scope>
</reference>
<dbReference type="Pfam" id="PF05598">
    <property type="entry name" value="DUF772"/>
    <property type="match status" value="1"/>
</dbReference>
<proteinExistence type="predicted"/>
<dbReference type="InterPro" id="IPR008490">
    <property type="entry name" value="Transposase_InsH_N"/>
</dbReference>
<protein>
    <submittedName>
        <fullName evidence="2">Transposase</fullName>
    </submittedName>
</protein>
<accession>A0A2R6Y1Z9</accession>
<sequence length="91" mass="10712">MRARQPTSHEPKLFQHIDMEALVPQNHILRQIDRVLDFFAIHEWVAPFYSECIGRPAVNPEIVMRIILLSYLFNHSEREHFQALPIHAGDL</sequence>
<evidence type="ECO:0000313" key="2">
    <source>
        <dbReference type="EMBL" id="PTQ56652.1"/>
    </source>
</evidence>